<proteinExistence type="predicted"/>
<keyword evidence="2" id="KW-0732">Signal</keyword>
<comment type="caution">
    <text evidence="3">The sequence shown here is derived from an EMBL/GenBank/DDBJ whole genome shotgun (WGS) entry which is preliminary data.</text>
</comment>
<gene>
    <name evidence="3" type="ORF">FOZ63_002202</name>
</gene>
<evidence type="ECO:0000313" key="4">
    <source>
        <dbReference type="Proteomes" id="UP000553632"/>
    </source>
</evidence>
<protein>
    <submittedName>
        <fullName evidence="3">Uncharacterized protein</fullName>
    </submittedName>
</protein>
<name>A0A7J6SY35_PEROL</name>
<organism evidence="3 4">
    <name type="scientific">Perkinsus olseni</name>
    <name type="common">Perkinsus atlanticus</name>
    <dbReference type="NCBI Taxonomy" id="32597"/>
    <lineage>
        <taxon>Eukaryota</taxon>
        <taxon>Sar</taxon>
        <taxon>Alveolata</taxon>
        <taxon>Perkinsozoa</taxon>
        <taxon>Perkinsea</taxon>
        <taxon>Perkinsida</taxon>
        <taxon>Perkinsidae</taxon>
        <taxon>Perkinsus</taxon>
    </lineage>
</organism>
<evidence type="ECO:0000256" key="1">
    <source>
        <dbReference type="SAM" id="MobiDB-lite"/>
    </source>
</evidence>
<evidence type="ECO:0000256" key="2">
    <source>
        <dbReference type="SAM" id="SignalP"/>
    </source>
</evidence>
<dbReference type="EMBL" id="JABANO010015331">
    <property type="protein sequence ID" value="KAF4737040.1"/>
    <property type="molecule type" value="Genomic_DNA"/>
</dbReference>
<feature type="chain" id="PRO_5029532577" evidence="2">
    <location>
        <begin position="21"/>
        <end position="170"/>
    </location>
</feature>
<feature type="compositionally biased region" description="Basic residues" evidence="1">
    <location>
        <begin position="53"/>
        <end position="73"/>
    </location>
</feature>
<dbReference type="Proteomes" id="UP000553632">
    <property type="component" value="Unassembled WGS sequence"/>
</dbReference>
<sequence length="170" mass="19629">MSRIIARRRLFIFLATLALGISSVDHPQGSSAAGSPLTLTSDKRPPASFSQLRSRHHRHHRRILGRRRRRRHVNPAAADEESSFMNGKQFKAWLDNLFSSAERSREDEMRLMEQRDPILSQYDPETMPLDDGKSNSHLHRHHQHHHRGAFFESAEDTANADYDDAELGWD</sequence>
<keyword evidence="4" id="KW-1185">Reference proteome</keyword>
<feature type="compositionally biased region" description="Basic residues" evidence="1">
    <location>
        <begin position="136"/>
        <end position="148"/>
    </location>
</feature>
<feature type="compositionally biased region" description="Polar residues" evidence="1">
    <location>
        <begin position="28"/>
        <end position="40"/>
    </location>
</feature>
<evidence type="ECO:0000313" key="3">
    <source>
        <dbReference type="EMBL" id="KAF4737040.1"/>
    </source>
</evidence>
<feature type="signal peptide" evidence="2">
    <location>
        <begin position="1"/>
        <end position="20"/>
    </location>
</feature>
<accession>A0A7J6SY35</accession>
<reference evidence="3 4" key="1">
    <citation type="submission" date="2020-04" db="EMBL/GenBank/DDBJ databases">
        <title>Perkinsus olseni comparative genomics.</title>
        <authorList>
            <person name="Bogema D.R."/>
        </authorList>
    </citation>
    <scope>NUCLEOTIDE SEQUENCE [LARGE SCALE GENOMIC DNA]</scope>
    <source>
        <strain evidence="3 4">ATCC PRA-207</strain>
    </source>
</reference>
<feature type="region of interest" description="Disordered" evidence="1">
    <location>
        <begin position="121"/>
        <end position="157"/>
    </location>
</feature>
<dbReference type="AlphaFoldDB" id="A0A7J6SY35"/>
<feature type="region of interest" description="Disordered" evidence="1">
    <location>
        <begin position="25"/>
        <end position="83"/>
    </location>
</feature>